<dbReference type="GO" id="GO:0016020">
    <property type="term" value="C:membrane"/>
    <property type="evidence" value="ECO:0007669"/>
    <property type="project" value="UniProtKB-SubCell"/>
</dbReference>
<dbReference type="InterPro" id="IPR038330">
    <property type="entry name" value="TspO/MBR-related_sf"/>
</dbReference>
<feature type="transmembrane region" description="Helical" evidence="6">
    <location>
        <begin position="78"/>
        <end position="95"/>
    </location>
</feature>
<organism evidence="7 8">
    <name type="scientific">Staphylococcus equorum</name>
    <dbReference type="NCBI Taxonomy" id="246432"/>
    <lineage>
        <taxon>Bacteria</taxon>
        <taxon>Bacillati</taxon>
        <taxon>Bacillota</taxon>
        <taxon>Bacilli</taxon>
        <taxon>Bacillales</taxon>
        <taxon>Staphylococcaceae</taxon>
        <taxon>Staphylococcus</taxon>
    </lineage>
</organism>
<evidence type="ECO:0000256" key="4">
    <source>
        <dbReference type="ARBA" id="ARBA00022989"/>
    </source>
</evidence>
<feature type="transmembrane region" description="Helical" evidence="6">
    <location>
        <begin position="135"/>
        <end position="154"/>
    </location>
</feature>
<feature type="transmembrane region" description="Helical" evidence="6">
    <location>
        <begin position="166"/>
        <end position="185"/>
    </location>
</feature>
<dbReference type="EMBL" id="JARGCK010000001">
    <property type="protein sequence ID" value="MDK9864447.1"/>
    <property type="molecule type" value="Genomic_DNA"/>
</dbReference>
<dbReference type="Proteomes" id="UP001174037">
    <property type="component" value="Unassembled WGS sequence"/>
</dbReference>
<dbReference type="GeneID" id="69847219"/>
<dbReference type="RefSeq" id="WP_002506337.1">
    <property type="nucleotide sequence ID" value="NZ_CP066013.1"/>
</dbReference>
<dbReference type="PANTHER" id="PTHR33802:SF1">
    <property type="entry name" value="XK-RELATED PROTEIN"/>
    <property type="match status" value="1"/>
</dbReference>
<feature type="transmembrane region" description="Helical" evidence="6">
    <location>
        <begin position="190"/>
        <end position="205"/>
    </location>
</feature>
<dbReference type="Gene3D" id="1.20.1260.100">
    <property type="entry name" value="TspO/MBR protein"/>
    <property type="match status" value="1"/>
</dbReference>
<accession>A0AAW7AFD9</accession>
<evidence type="ECO:0000256" key="1">
    <source>
        <dbReference type="ARBA" id="ARBA00004141"/>
    </source>
</evidence>
<feature type="transmembrane region" description="Helical" evidence="6">
    <location>
        <begin position="44"/>
        <end position="66"/>
    </location>
</feature>
<protein>
    <submittedName>
        <fullName evidence="7">Tryptophan-rich sensory protein</fullName>
    </submittedName>
</protein>
<comment type="similarity">
    <text evidence="2">Belongs to the TspO/BZRP family.</text>
</comment>
<reference evidence="7" key="2">
    <citation type="submission" date="2023-03" db="EMBL/GenBank/DDBJ databases">
        <authorList>
            <person name="Vazquez L."/>
            <person name="Rodriguez J."/>
            <person name="Mayo B."/>
            <person name="Florez A.B."/>
        </authorList>
    </citation>
    <scope>NUCLEOTIDE SEQUENCE</scope>
    <source>
        <strain evidence="7">5A3I</strain>
    </source>
</reference>
<dbReference type="InterPro" id="IPR004307">
    <property type="entry name" value="TspO_MBR"/>
</dbReference>
<evidence type="ECO:0000256" key="2">
    <source>
        <dbReference type="ARBA" id="ARBA00007524"/>
    </source>
</evidence>
<evidence type="ECO:0000313" key="8">
    <source>
        <dbReference type="Proteomes" id="UP001174037"/>
    </source>
</evidence>
<proteinExistence type="inferred from homology"/>
<dbReference type="AlphaFoldDB" id="A0AAW7AFD9"/>
<comment type="caution">
    <text evidence="7">The sequence shown here is derived from an EMBL/GenBank/DDBJ whole genome shotgun (WGS) entry which is preliminary data.</text>
</comment>
<feature type="transmembrane region" description="Helical" evidence="6">
    <location>
        <begin position="101"/>
        <end position="123"/>
    </location>
</feature>
<sequence>MTRQRKVIVLYFIAFLIMIVMNYLNSGNIGNVAQDKQAIIQPAGFAFSIWGVIYVLILAWLIKLFVSNSKTSNLVNQLKYLPIINFLLNGLWIIVYTQKWILVSVIVIVALLYTIVKIYVILYKYQGFNRLPFSIYFGWVTLATIVNIFTLAVSNNIETILGLNELSWTIILLIVATVIGAFIAISFKDWLFPLVLIWPLYAIYSENNNDYLNLDITLLITSLVLIIISITTGVRKKKQVI</sequence>
<keyword evidence="3 6" id="KW-0812">Transmembrane</keyword>
<dbReference type="Pfam" id="PF03073">
    <property type="entry name" value="TspO_MBR"/>
    <property type="match status" value="1"/>
</dbReference>
<evidence type="ECO:0000256" key="5">
    <source>
        <dbReference type="ARBA" id="ARBA00023136"/>
    </source>
</evidence>
<dbReference type="PANTHER" id="PTHR33802">
    <property type="entry name" value="SI:CH211-161H7.5-RELATED"/>
    <property type="match status" value="1"/>
</dbReference>
<evidence type="ECO:0000256" key="3">
    <source>
        <dbReference type="ARBA" id="ARBA00022692"/>
    </source>
</evidence>
<feature type="transmembrane region" description="Helical" evidence="6">
    <location>
        <begin position="7"/>
        <end position="24"/>
    </location>
</feature>
<evidence type="ECO:0000313" key="7">
    <source>
        <dbReference type="EMBL" id="MDK9864447.1"/>
    </source>
</evidence>
<reference evidence="7" key="1">
    <citation type="journal article" date="2023" name="Int. J. Mol. Sci.">
        <title>Antibiotic Resistance/Susceptibility Profiles of Staphylococcus equorum Strains from Cheese, and Genome Analysis for Antibiotic Resistance Genes.</title>
        <authorList>
            <person name="Vazquez L."/>
            <person name="Srednik M.E."/>
            <person name="Rodriguez J."/>
            <person name="Florez A.B."/>
            <person name="Mayo B."/>
        </authorList>
    </citation>
    <scope>NUCLEOTIDE SEQUENCE</scope>
    <source>
        <strain evidence="7">5A3I</strain>
    </source>
</reference>
<keyword evidence="4 6" id="KW-1133">Transmembrane helix</keyword>
<keyword evidence="5 6" id="KW-0472">Membrane</keyword>
<feature type="transmembrane region" description="Helical" evidence="6">
    <location>
        <begin position="211"/>
        <end position="234"/>
    </location>
</feature>
<evidence type="ECO:0000256" key="6">
    <source>
        <dbReference type="SAM" id="Phobius"/>
    </source>
</evidence>
<comment type="subcellular location">
    <subcellularLocation>
        <location evidence="1">Membrane</location>
        <topology evidence="1">Multi-pass membrane protein</topology>
    </subcellularLocation>
</comment>
<name>A0AAW7AFD9_9STAP</name>
<gene>
    <name evidence="7" type="ORF">P1A27_00485</name>
</gene>